<name>A0ABV1G7W3_9FIRM</name>
<accession>A0ABV1G7W3</accession>
<evidence type="ECO:0000256" key="7">
    <source>
        <dbReference type="ARBA" id="ARBA00022982"/>
    </source>
</evidence>
<comment type="similarity">
    <text evidence="10">Belongs to the NqrB/RnfD family.</text>
</comment>
<comment type="function">
    <text evidence="10">Part of a membrane-bound complex that couples electron transfer with translocation of ions across the membrane.</text>
</comment>
<feature type="transmembrane region" description="Helical" evidence="10">
    <location>
        <begin position="195"/>
        <end position="213"/>
    </location>
</feature>
<dbReference type="EC" id="7.-.-.-" evidence="10"/>
<dbReference type="NCBIfam" id="TIGR01946">
    <property type="entry name" value="rnfD"/>
    <property type="match status" value="1"/>
</dbReference>
<feature type="transmembrane region" description="Helical" evidence="10">
    <location>
        <begin position="86"/>
        <end position="112"/>
    </location>
</feature>
<dbReference type="InterPro" id="IPR011303">
    <property type="entry name" value="RnfD_bac"/>
</dbReference>
<comment type="caution">
    <text evidence="11">The sequence shown here is derived from an EMBL/GenBank/DDBJ whole genome shotgun (WGS) entry which is preliminary data.</text>
</comment>
<keyword evidence="10" id="KW-1003">Cell membrane</keyword>
<dbReference type="Proteomes" id="UP001491552">
    <property type="component" value="Unassembled WGS sequence"/>
</dbReference>
<feature type="transmembrane region" description="Helical" evidence="10">
    <location>
        <begin position="119"/>
        <end position="140"/>
    </location>
</feature>
<comment type="cofactor">
    <cofactor evidence="10">
        <name>FMN</name>
        <dbReference type="ChEBI" id="CHEBI:58210"/>
    </cofactor>
</comment>
<keyword evidence="8 10" id="KW-1133">Transmembrane helix</keyword>
<feature type="transmembrane region" description="Helical" evidence="10">
    <location>
        <begin position="277"/>
        <end position="295"/>
    </location>
</feature>
<reference evidence="11 12" key="1">
    <citation type="submission" date="2024-03" db="EMBL/GenBank/DDBJ databases">
        <title>Human intestinal bacterial collection.</title>
        <authorList>
            <person name="Pauvert C."/>
            <person name="Hitch T.C.A."/>
            <person name="Clavel T."/>
        </authorList>
    </citation>
    <scope>NUCLEOTIDE SEQUENCE [LARGE SCALE GENOMIC DNA]</scope>
    <source>
        <strain evidence="11 12">CLA-AA-H192</strain>
    </source>
</reference>
<evidence type="ECO:0000256" key="8">
    <source>
        <dbReference type="ARBA" id="ARBA00022989"/>
    </source>
</evidence>
<keyword evidence="2 10" id="KW-0597">Phosphoprotein</keyword>
<keyword evidence="1 10" id="KW-0813">Transport</keyword>
<keyword evidence="4 10" id="KW-0288">FMN</keyword>
<proteinExistence type="inferred from homology"/>
<dbReference type="EMBL" id="JBBMFF010000232">
    <property type="protein sequence ID" value="MEQ2511456.1"/>
    <property type="molecule type" value="Genomic_DNA"/>
</dbReference>
<keyword evidence="7 10" id="KW-0249">Electron transport</keyword>
<evidence type="ECO:0000256" key="9">
    <source>
        <dbReference type="ARBA" id="ARBA00023136"/>
    </source>
</evidence>
<feature type="modified residue" description="FMN phosphoryl threonine" evidence="10">
    <location>
        <position position="169"/>
    </location>
</feature>
<keyword evidence="5 10" id="KW-0812">Transmembrane</keyword>
<evidence type="ECO:0000256" key="2">
    <source>
        <dbReference type="ARBA" id="ARBA00022553"/>
    </source>
</evidence>
<organism evidence="11 12">
    <name type="scientific">Faecousia intestinalis</name>
    <dbReference type="NCBI Taxonomy" id="3133167"/>
    <lineage>
        <taxon>Bacteria</taxon>
        <taxon>Bacillati</taxon>
        <taxon>Bacillota</taxon>
        <taxon>Clostridia</taxon>
        <taxon>Eubacteriales</taxon>
        <taxon>Oscillospiraceae</taxon>
        <taxon>Faecousia</taxon>
    </lineage>
</organism>
<sequence>MNEEALKLTLSSSPHAHSPNSTRRIMLDVCIALLPALIGAIVFFGARALTLTALSVAGCVFFEWAYRRIMKKDNTTGDLSAVVTGILVAFVCPVTLPFWTILIGDFFAIVVVKQLFGGIGANIVNPALAARAFLFSWPLFMNTWVRSGVHVPAFSNPTTASLDGLTAATPMASLHVGAMPEASVLDLFLGRTGGSLGEVSAMLLLLGGIYLLVRRVISARIPLAYLGTVAVLAFLFPRGGAARLDWMLVQVLSGGLMLGAWFMATDYTTSPVTHGGQIAYGVGCGVLTFLFRYFGSYVEGVSYAILIMNCCVGFFDRIGVPKRFGAVRQKKQKKGGAEA</sequence>
<evidence type="ECO:0000313" key="11">
    <source>
        <dbReference type="EMBL" id="MEQ2511456.1"/>
    </source>
</evidence>
<evidence type="ECO:0000256" key="1">
    <source>
        <dbReference type="ARBA" id="ARBA00022448"/>
    </source>
</evidence>
<evidence type="ECO:0000256" key="5">
    <source>
        <dbReference type="ARBA" id="ARBA00022692"/>
    </source>
</evidence>
<dbReference type="Pfam" id="PF03116">
    <property type="entry name" value="NQR2_RnfD_RnfE"/>
    <property type="match status" value="1"/>
</dbReference>
<evidence type="ECO:0000256" key="10">
    <source>
        <dbReference type="HAMAP-Rule" id="MF_00462"/>
    </source>
</evidence>
<evidence type="ECO:0000313" key="12">
    <source>
        <dbReference type="Proteomes" id="UP001491552"/>
    </source>
</evidence>
<dbReference type="InterPro" id="IPR004338">
    <property type="entry name" value="NqrB/RnfD"/>
</dbReference>
<dbReference type="PANTHER" id="PTHR30578:SF0">
    <property type="entry name" value="ION-TRANSLOCATING OXIDOREDUCTASE COMPLEX SUBUNIT D"/>
    <property type="match status" value="1"/>
</dbReference>
<protein>
    <recommendedName>
        <fullName evidence="10">Ion-translocating oxidoreductase complex subunit D</fullName>
        <ecNumber evidence="10">7.-.-.-</ecNumber>
    </recommendedName>
    <alternativeName>
        <fullName evidence="10">Rnf electron transport complex subunit D</fullName>
    </alternativeName>
</protein>
<comment type="subcellular location">
    <subcellularLocation>
        <location evidence="10">Cell membrane</location>
        <topology evidence="10">Multi-pass membrane protein</topology>
    </subcellularLocation>
</comment>
<dbReference type="PANTHER" id="PTHR30578">
    <property type="entry name" value="ELECTRON TRANSPORT COMPLEX PROTEIN RNFD"/>
    <property type="match status" value="1"/>
</dbReference>
<feature type="transmembrane region" description="Helical" evidence="10">
    <location>
        <begin position="246"/>
        <end position="265"/>
    </location>
</feature>
<feature type="transmembrane region" description="Helical" evidence="10">
    <location>
        <begin position="25"/>
        <end position="44"/>
    </location>
</feature>
<feature type="transmembrane region" description="Helical" evidence="10">
    <location>
        <begin position="301"/>
        <end position="320"/>
    </location>
</feature>
<keyword evidence="9 10" id="KW-0472">Membrane</keyword>
<dbReference type="RefSeq" id="WP_349136166.1">
    <property type="nucleotide sequence ID" value="NZ_JBBMFF010000232.1"/>
</dbReference>
<evidence type="ECO:0000256" key="6">
    <source>
        <dbReference type="ARBA" id="ARBA00022967"/>
    </source>
</evidence>
<feature type="transmembrane region" description="Helical" evidence="10">
    <location>
        <begin position="222"/>
        <end position="240"/>
    </location>
</feature>
<keyword evidence="6 10" id="KW-1278">Translocase</keyword>
<evidence type="ECO:0000256" key="3">
    <source>
        <dbReference type="ARBA" id="ARBA00022630"/>
    </source>
</evidence>
<comment type="subunit">
    <text evidence="10">The complex is composed of six subunits: RnfA, RnfB, RnfC, RnfD, RnfE and RnfG.</text>
</comment>
<evidence type="ECO:0000256" key="4">
    <source>
        <dbReference type="ARBA" id="ARBA00022643"/>
    </source>
</evidence>
<gene>
    <name evidence="10" type="primary">rnfD</name>
    <name evidence="11" type="ORF">WMO66_09385</name>
</gene>
<dbReference type="HAMAP" id="MF_00462">
    <property type="entry name" value="RsxD_RnfD"/>
    <property type="match status" value="1"/>
</dbReference>
<keyword evidence="12" id="KW-1185">Reference proteome</keyword>
<keyword evidence="3 10" id="KW-0285">Flavoprotein</keyword>